<evidence type="ECO:0000256" key="5">
    <source>
        <dbReference type="ARBA" id="ARBA00022568"/>
    </source>
</evidence>
<reference evidence="16" key="2">
    <citation type="submission" date="2025-08" db="UniProtKB">
        <authorList>
            <consortium name="Ensembl"/>
        </authorList>
    </citation>
    <scope>IDENTIFICATION</scope>
</reference>
<keyword evidence="5" id="KW-0109">Calcium transport</keyword>
<keyword evidence="11" id="KW-0406">Ion transport</keyword>
<dbReference type="OrthoDB" id="20303at2759"/>
<keyword evidence="10" id="KW-1133">Transmembrane helix</keyword>
<keyword evidence="6" id="KW-0812">Transmembrane</keyword>
<protein>
    <recommendedName>
        <fullName evidence="3">Store-operated calcium entry-associated regulatory factor</fullName>
    </recommendedName>
    <alternativeName>
        <fullName evidence="13">Transmembrane protein 66</fullName>
    </alternativeName>
</protein>
<feature type="region of interest" description="Disordered" evidence="14">
    <location>
        <begin position="284"/>
        <end position="312"/>
    </location>
</feature>
<dbReference type="CTD" id="51669"/>
<evidence type="ECO:0000256" key="8">
    <source>
        <dbReference type="ARBA" id="ARBA00022824"/>
    </source>
</evidence>
<evidence type="ECO:0000256" key="6">
    <source>
        <dbReference type="ARBA" id="ARBA00022692"/>
    </source>
</evidence>
<feature type="compositionally biased region" description="Polar residues" evidence="14">
    <location>
        <begin position="284"/>
        <end position="303"/>
    </location>
</feature>
<dbReference type="InterPro" id="IPR009567">
    <property type="entry name" value="SARAF"/>
</dbReference>
<name>W5M444_LEPOC</name>
<evidence type="ECO:0000256" key="4">
    <source>
        <dbReference type="ARBA" id="ARBA00022448"/>
    </source>
</evidence>
<reference evidence="17" key="1">
    <citation type="submission" date="2011-12" db="EMBL/GenBank/DDBJ databases">
        <title>The Draft Genome of Lepisosteus oculatus.</title>
        <authorList>
            <consortium name="The Broad Institute Genome Assembly &amp; Analysis Group"/>
            <consortium name="Computational R&amp;D Group"/>
            <consortium name="and Sequencing Platform"/>
            <person name="Di Palma F."/>
            <person name="Alfoldi J."/>
            <person name="Johnson J."/>
            <person name="Berlin A."/>
            <person name="Gnerre S."/>
            <person name="Jaffe D."/>
            <person name="MacCallum I."/>
            <person name="Young S."/>
            <person name="Walker B.J."/>
            <person name="Lander E.S."/>
            <person name="Lindblad-Toh K."/>
        </authorList>
    </citation>
    <scope>NUCLEOTIDE SEQUENCE [LARGE SCALE GENOMIC DNA]</scope>
</reference>
<keyword evidence="8" id="KW-0256">Endoplasmic reticulum</keyword>
<dbReference type="PANTHER" id="PTHR15929">
    <property type="entry name" value="STORE-OPERATED CALCIUM ENTRY-ASSOCIATED REGULATORY FACTOR"/>
    <property type="match status" value="1"/>
</dbReference>
<feature type="chain" id="PRO_5004865623" description="Store-operated calcium entry-associated regulatory factor" evidence="15">
    <location>
        <begin position="20"/>
        <end position="312"/>
    </location>
</feature>
<dbReference type="GeneID" id="102698132"/>
<dbReference type="GO" id="GO:0005789">
    <property type="term" value="C:endoplasmic reticulum membrane"/>
    <property type="evidence" value="ECO:0000318"/>
    <property type="project" value="GO_Central"/>
</dbReference>
<dbReference type="eggNOG" id="ENOG502QT6Y">
    <property type="taxonomic scope" value="Eukaryota"/>
</dbReference>
<keyword evidence="17" id="KW-1185">Reference proteome</keyword>
<dbReference type="EMBL" id="AHAT01020545">
    <property type="status" value="NOT_ANNOTATED_CDS"/>
    <property type="molecule type" value="Genomic_DNA"/>
</dbReference>
<sequence>MKIFVAIFVLFIYTGRTESWNDGGSVLLRELQVITLYKGQYTNSRRTSPVPQLQCIGGTAGCGSFIPEVVQCHNKGWDGFDVQWECKTDMDYSYRFGKIEVSCEGYNYPDDPYVLKGSCGLEYTLELTEEGKQKGRNSRSFGSGFFQDSSSNVNYQGSGGDVSGLMVVAVLLLLAYGVYKMFLCGPHGQGHQRFPDADFSNANTDGHFTDGNTMGPPPPGFKSYYTGESPGYESARDSYGFKNTFTRPHQKPASGPGFWTGMGTGGVLGYLFGSQRSQPRYFTRNTGNSNIGPTPVNSGTRTVSGFGGTKRR</sequence>
<dbReference type="AlphaFoldDB" id="W5M444"/>
<evidence type="ECO:0000256" key="2">
    <source>
        <dbReference type="ARBA" id="ARBA00006833"/>
    </source>
</evidence>
<dbReference type="Ensembl" id="ENSLOCT00000003159.1">
    <property type="protein sequence ID" value="ENSLOCP00000003152.1"/>
    <property type="gene ID" value="ENSLOCG00000002685.1"/>
</dbReference>
<evidence type="ECO:0000256" key="1">
    <source>
        <dbReference type="ARBA" id="ARBA00004115"/>
    </source>
</evidence>
<keyword evidence="4" id="KW-0813">Transport</keyword>
<dbReference type="PANTHER" id="PTHR15929:SF0">
    <property type="entry name" value="STORE-OPERATED CALCIUM ENTRY-ASSOCIATED REGULATORY FACTOR"/>
    <property type="match status" value="1"/>
</dbReference>
<dbReference type="Proteomes" id="UP000018468">
    <property type="component" value="Linkage group LG4"/>
</dbReference>
<evidence type="ECO:0000256" key="10">
    <source>
        <dbReference type="ARBA" id="ARBA00022989"/>
    </source>
</evidence>
<comment type="similarity">
    <text evidence="2">Belongs to the SARAF family.</text>
</comment>
<dbReference type="GeneTree" id="ENSGT00940000175709"/>
<dbReference type="GO" id="GO:2001256">
    <property type="term" value="P:regulation of store-operated calcium entry"/>
    <property type="evidence" value="ECO:0000318"/>
    <property type="project" value="GO_Central"/>
</dbReference>
<evidence type="ECO:0000256" key="11">
    <source>
        <dbReference type="ARBA" id="ARBA00023065"/>
    </source>
</evidence>
<evidence type="ECO:0000256" key="15">
    <source>
        <dbReference type="SAM" id="SignalP"/>
    </source>
</evidence>
<dbReference type="HOGENOM" id="CLU_046802_0_1_1"/>
<evidence type="ECO:0000256" key="12">
    <source>
        <dbReference type="ARBA" id="ARBA00023136"/>
    </source>
</evidence>
<organism evidence="16 17">
    <name type="scientific">Lepisosteus oculatus</name>
    <name type="common">Spotted gar</name>
    <dbReference type="NCBI Taxonomy" id="7918"/>
    <lineage>
        <taxon>Eukaryota</taxon>
        <taxon>Metazoa</taxon>
        <taxon>Chordata</taxon>
        <taxon>Craniata</taxon>
        <taxon>Vertebrata</taxon>
        <taxon>Euteleostomi</taxon>
        <taxon>Actinopterygii</taxon>
        <taxon>Neopterygii</taxon>
        <taxon>Holostei</taxon>
        <taxon>Semionotiformes</taxon>
        <taxon>Lepisosteidae</taxon>
        <taxon>Lepisosteus</taxon>
    </lineage>
</organism>
<dbReference type="InParanoid" id="W5M444"/>
<evidence type="ECO:0000313" key="17">
    <source>
        <dbReference type="Proteomes" id="UP000018468"/>
    </source>
</evidence>
<evidence type="ECO:0000256" key="13">
    <source>
        <dbReference type="ARBA" id="ARBA00031116"/>
    </source>
</evidence>
<evidence type="ECO:0000256" key="9">
    <source>
        <dbReference type="ARBA" id="ARBA00022837"/>
    </source>
</evidence>
<keyword evidence="7 15" id="KW-0732">Signal</keyword>
<reference evidence="16" key="3">
    <citation type="submission" date="2025-09" db="UniProtKB">
        <authorList>
            <consortium name="Ensembl"/>
        </authorList>
    </citation>
    <scope>IDENTIFICATION</scope>
</reference>
<keyword evidence="9" id="KW-0106">Calcium</keyword>
<comment type="subcellular location">
    <subcellularLocation>
        <location evidence="1">Endoplasmic reticulum membrane</location>
        <topology evidence="1">Single-pass type I membrane protein</topology>
    </subcellularLocation>
</comment>
<dbReference type="OMA" id="WILKGSC"/>
<evidence type="ECO:0000256" key="3">
    <source>
        <dbReference type="ARBA" id="ARBA00016584"/>
    </source>
</evidence>
<dbReference type="FunCoup" id="W5M444">
    <property type="interactions" value="11"/>
</dbReference>
<dbReference type="Bgee" id="ENSLOCG00000002685">
    <property type="expression patterns" value="Expressed in intestine and 13 other cell types or tissues"/>
</dbReference>
<proteinExistence type="inferred from homology"/>
<evidence type="ECO:0000256" key="14">
    <source>
        <dbReference type="SAM" id="MobiDB-lite"/>
    </source>
</evidence>
<keyword evidence="12" id="KW-0472">Membrane</keyword>
<accession>W5M444</accession>
<dbReference type="GO" id="GO:0006816">
    <property type="term" value="P:calcium ion transport"/>
    <property type="evidence" value="ECO:0007669"/>
    <property type="project" value="UniProtKB-KW"/>
</dbReference>
<feature type="signal peptide" evidence="15">
    <location>
        <begin position="1"/>
        <end position="19"/>
    </location>
</feature>
<dbReference type="Pfam" id="PF06682">
    <property type="entry name" value="SARAF"/>
    <property type="match status" value="1"/>
</dbReference>
<evidence type="ECO:0000256" key="7">
    <source>
        <dbReference type="ARBA" id="ARBA00022729"/>
    </source>
</evidence>
<dbReference type="STRING" id="7918.ENSLOCP00000003152"/>
<evidence type="ECO:0000313" key="16">
    <source>
        <dbReference type="Ensembl" id="ENSLOCP00000003152.1"/>
    </source>
</evidence>